<name>A0A0K2GHH2_NITMO</name>
<evidence type="ECO:0000256" key="2">
    <source>
        <dbReference type="SAM" id="SignalP"/>
    </source>
</evidence>
<keyword evidence="2" id="KW-0732">Signal</keyword>
<gene>
    <name evidence="3" type="ORF">NITMOv2_3924</name>
</gene>
<dbReference type="PATRIC" id="fig|42253.5.peg.3869"/>
<feature type="signal peptide" evidence="2">
    <location>
        <begin position="1"/>
        <end position="23"/>
    </location>
</feature>
<feature type="region of interest" description="Disordered" evidence="1">
    <location>
        <begin position="91"/>
        <end position="120"/>
    </location>
</feature>
<reference evidence="3 4" key="1">
    <citation type="journal article" date="2015" name="Proc. Natl. Acad. Sci. U.S.A.">
        <title>Expanded metabolic versatility of ubiquitous nitrite-oxidizing bacteria from the genus Nitrospira.</title>
        <authorList>
            <person name="Koch H."/>
            <person name="Lucker S."/>
            <person name="Albertsen M."/>
            <person name="Kitzinger K."/>
            <person name="Herbold C."/>
            <person name="Spieck E."/>
            <person name="Nielsen P.H."/>
            <person name="Wagner M."/>
            <person name="Daims H."/>
        </authorList>
    </citation>
    <scope>NUCLEOTIDE SEQUENCE [LARGE SCALE GENOMIC DNA]</scope>
    <source>
        <strain evidence="3 4">NSP M-1</strain>
    </source>
</reference>
<dbReference type="RefSeq" id="WP_053381187.1">
    <property type="nucleotide sequence ID" value="NZ_CP011801.1"/>
</dbReference>
<dbReference type="KEGG" id="nmv:NITMOv2_3924"/>
<evidence type="ECO:0000313" key="4">
    <source>
        <dbReference type="Proteomes" id="UP000069205"/>
    </source>
</evidence>
<feature type="chain" id="PRO_5005477043" evidence="2">
    <location>
        <begin position="24"/>
        <end position="120"/>
    </location>
</feature>
<dbReference type="EMBL" id="CP011801">
    <property type="protein sequence ID" value="ALA60309.1"/>
    <property type="molecule type" value="Genomic_DNA"/>
</dbReference>
<evidence type="ECO:0000313" key="3">
    <source>
        <dbReference type="EMBL" id="ALA60309.1"/>
    </source>
</evidence>
<sequence>MRTSLLIISVFIGAMVTASAVLANPAMLPKHEGYPMGKAVDPVNGQPLANDPGQRNATGERSLTGAAAFGSDSLRQNLSNMSDQRLLEKPGAGLLPKVQGPNIKIEPPVKEATKVNASPQ</sequence>
<dbReference type="STRING" id="42253.NITMOv2_3924"/>
<dbReference type="Proteomes" id="UP000069205">
    <property type="component" value="Chromosome"/>
</dbReference>
<organism evidence="3 4">
    <name type="scientific">Nitrospira moscoviensis</name>
    <dbReference type="NCBI Taxonomy" id="42253"/>
    <lineage>
        <taxon>Bacteria</taxon>
        <taxon>Pseudomonadati</taxon>
        <taxon>Nitrospirota</taxon>
        <taxon>Nitrospiria</taxon>
        <taxon>Nitrospirales</taxon>
        <taxon>Nitrospiraceae</taxon>
        <taxon>Nitrospira</taxon>
    </lineage>
</organism>
<accession>A0A0K2GHH2</accession>
<protein>
    <submittedName>
        <fullName evidence="3">Uncharacterized protein</fullName>
    </submittedName>
</protein>
<proteinExistence type="predicted"/>
<feature type="region of interest" description="Disordered" evidence="1">
    <location>
        <begin position="38"/>
        <end position="60"/>
    </location>
</feature>
<evidence type="ECO:0000256" key="1">
    <source>
        <dbReference type="SAM" id="MobiDB-lite"/>
    </source>
</evidence>
<keyword evidence="4" id="KW-1185">Reference proteome</keyword>
<dbReference type="AlphaFoldDB" id="A0A0K2GHH2"/>
<dbReference type="OrthoDB" id="9793995at2"/>